<dbReference type="EMBL" id="MDYM01000001">
    <property type="protein sequence ID" value="OQD71540.1"/>
    <property type="molecule type" value="Genomic_DNA"/>
</dbReference>
<accession>A0A1V6P3J6</accession>
<protein>
    <submittedName>
        <fullName evidence="1">Uncharacterized protein</fullName>
    </submittedName>
</protein>
<dbReference type="AlphaFoldDB" id="A0A1V6P3J6"/>
<gene>
    <name evidence="1" type="ORF">PENPOL_c001G09251</name>
</gene>
<sequence length="70" mass="7845">MVGLALVEAHLDHSVAVGSSEWHPAIVIFRADIGHPRVKEYRQYSLVIDSKIKIENDQNPISQFSDICLS</sequence>
<dbReference type="Proteomes" id="UP000191408">
    <property type="component" value="Unassembled WGS sequence"/>
</dbReference>
<reference evidence="2" key="1">
    <citation type="journal article" date="2017" name="Nat. Microbiol.">
        <title>Global analysis of biosynthetic gene clusters reveals vast potential of secondary metabolite production in Penicillium species.</title>
        <authorList>
            <person name="Nielsen J.C."/>
            <person name="Grijseels S."/>
            <person name="Prigent S."/>
            <person name="Ji B."/>
            <person name="Dainat J."/>
            <person name="Nielsen K.F."/>
            <person name="Frisvad J.C."/>
            <person name="Workman M."/>
            <person name="Nielsen J."/>
        </authorList>
    </citation>
    <scope>NUCLEOTIDE SEQUENCE [LARGE SCALE GENOMIC DNA]</scope>
    <source>
        <strain evidence="2">IBT 4502</strain>
    </source>
</reference>
<proteinExistence type="predicted"/>
<organism evidence="1 2">
    <name type="scientific">Penicillium polonicum</name>
    <dbReference type="NCBI Taxonomy" id="60169"/>
    <lineage>
        <taxon>Eukaryota</taxon>
        <taxon>Fungi</taxon>
        <taxon>Dikarya</taxon>
        <taxon>Ascomycota</taxon>
        <taxon>Pezizomycotina</taxon>
        <taxon>Eurotiomycetes</taxon>
        <taxon>Eurotiomycetidae</taxon>
        <taxon>Eurotiales</taxon>
        <taxon>Aspergillaceae</taxon>
        <taxon>Penicillium</taxon>
    </lineage>
</organism>
<keyword evidence="2" id="KW-1185">Reference proteome</keyword>
<evidence type="ECO:0000313" key="1">
    <source>
        <dbReference type="EMBL" id="OQD71540.1"/>
    </source>
</evidence>
<evidence type="ECO:0000313" key="2">
    <source>
        <dbReference type="Proteomes" id="UP000191408"/>
    </source>
</evidence>
<name>A0A1V6P3J6_PENPO</name>
<comment type="caution">
    <text evidence="1">The sequence shown here is derived from an EMBL/GenBank/DDBJ whole genome shotgun (WGS) entry which is preliminary data.</text>
</comment>